<comment type="caution">
    <text evidence="2">The sequence shown here is derived from an EMBL/GenBank/DDBJ whole genome shotgun (WGS) entry which is preliminary data.</text>
</comment>
<proteinExistence type="predicted"/>
<keyword evidence="3" id="KW-1185">Reference proteome</keyword>
<dbReference type="AlphaFoldDB" id="A0AAV7U8M6"/>
<accession>A0AAV7U8M6</accession>
<dbReference type="EMBL" id="JANPWB010000005">
    <property type="protein sequence ID" value="KAJ1184996.1"/>
    <property type="molecule type" value="Genomic_DNA"/>
</dbReference>
<evidence type="ECO:0000313" key="3">
    <source>
        <dbReference type="Proteomes" id="UP001066276"/>
    </source>
</evidence>
<sequence>MNSQAGINAAFAEYYRDLYVETVRMTEDAADAYVVGMQIPTIDPLQWQELDTQLSYEEVKGAMAHMAHGKKEALPDVGLPWQSDTLKYQGGQVYHGETALLDSNLELKFTERVRIEVLLRPWDCLSKYNFLLFLIFEIDIQYELLARYCASVGIENVRALKHSRPPERKCTSRLECEQSASHELHSRPPERECTSRLEREQSASRELHSR</sequence>
<dbReference type="Proteomes" id="UP001066276">
    <property type="component" value="Chromosome 3_1"/>
</dbReference>
<evidence type="ECO:0000256" key="1">
    <source>
        <dbReference type="SAM" id="MobiDB-lite"/>
    </source>
</evidence>
<feature type="region of interest" description="Disordered" evidence="1">
    <location>
        <begin position="177"/>
        <end position="210"/>
    </location>
</feature>
<protein>
    <submittedName>
        <fullName evidence="2">Uncharacterized protein</fullName>
    </submittedName>
</protein>
<gene>
    <name evidence="2" type="ORF">NDU88_001792</name>
</gene>
<reference evidence="2" key="1">
    <citation type="journal article" date="2022" name="bioRxiv">
        <title>Sequencing and chromosome-scale assembly of the giantPleurodeles waltlgenome.</title>
        <authorList>
            <person name="Brown T."/>
            <person name="Elewa A."/>
            <person name="Iarovenko S."/>
            <person name="Subramanian E."/>
            <person name="Araus A.J."/>
            <person name="Petzold A."/>
            <person name="Susuki M."/>
            <person name="Suzuki K.-i.T."/>
            <person name="Hayashi T."/>
            <person name="Toyoda A."/>
            <person name="Oliveira C."/>
            <person name="Osipova E."/>
            <person name="Leigh N.D."/>
            <person name="Simon A."/>
            <person name="Yun M.H."/>
        </authorList>
    </citation>
    <scope>NUCLEOTIDE SEQUENCE</scope>
    <source>
        <strain evidence="2">20211129_DDA</strain>
        <tissue evidence="2">Liver</tissue>
    </source>
</reference>
<evidence type="ECO:0000313" key="2">
    <source>
        <dbReference type="EMBL" id="KAJ1184996.1"/>
    </source>
</evidence>
<organism evidence="2 3">
    <name type="scientific">Pleurodeles waltl</name>
    <name type="common">Iberian ribbed newt</name>
    <dbReference type="NCBI Taxonomy" id="8319"/>
    <lineage>
        <taxon>Eukaryota</taxon>
        <taxon>Metazoa</taxon>
        <taxon>Chordata</taxon>
        <taxon>Craniata</taxon>
        <taxon>Vertebrata</taxon>
        <taxon>Euteleostomi</taxon>
        <taxon>Amphibia</taxon>
        <taxon>Batrachia</taxon>
        <taxon>Caudata</taxon>
        <taxon>Salamandroidea</taxon>
        <taxon>Salamandridae</taxon>
        <taxon>Pleurodelinae</taxon>
        <taxon>Pleurodeles</taxon>
    </lineage>
</organism>
<name>A0AAV7U8M6_PLEWA</name>